<gene>
    <name evidence="1" type="ORF">J437_LFUL016582</name>
</gene>
<name>A0A8K0P7U5_LADFU</name>
<comment type="caution">
    <text evidence="1">The sequence shown here is derived from an EMBL/GenBank/DDBJ whole genome shotgun (WGS) entry which is preliminary data.</text>
</comment>
<evidence type="ECO:0000313" key="1">
    <source>
        <dbReference type="EMBL" id="KAG8236362.1"/>
    </source>
</evidence>
<dbReference type="EMBL" id="KZ309017">
    <property type="protein sequence ID" value="KAG8236362.1"/>
    <property type="molecule type" value="Genomic_DNA"/>
</dbReference>
<reference evidence="1" key="2">
    <citation type="submission" date="2017-10" db="EMBL/GenBank/DDBJ databases">
        <title>Ladona fulva Genome sequencing and assembly.</title>
        <authorList>
            <person name="Murali S."/>
            <person name="Richards S."/>
            <person name="Bandaranaike D."/>
            <person name="Bellair M."/>
            <person name="Blankenburg K."/>
            <person name="Chao H."/>
            <person name="Dinh H."/>
            <person name="Doddapaneni H."/>
            <person name="Dugan-Rocha S."/>
            <person name="Elkadiri S."/>
            <person name="Gnanaolivu R."/>
            <person name="Hernandez B."/>
            <person name="Skinner E."/>
            <person name="Javaid M."/>
            <person name="Lee S."/>
            <person name="Li M."/>
            <person name="Ming W."/>
            <person name="Munidasa M."/>
            <person name="Muniz J."/>
            <person name="Nguyen L."/>
            <person name="Hughes D."/>
            <person name="Osuji N."/>
            <person name="Pu L.-L."/>
            <person name="Puazo M."/>
            <person name="Qu C."/>
            <person name="Quiroz J."/>
            <person name="Raj R."/>
            <person name="Weissenberger G."/>
            <person name="Xin Y."/>
            <person name="Zou X."/>
            <person name="Han Y."/>
            <person name="Worley K."/>
            <person name="Muzny D."/>
            <person name="Gibbs R."/>
        </authorList>
    </citation>
    <scope>NUCLEOTIDE SEQUENCE</scope>
    <source>
        <strain evidence="1">Sampled in the wild</strain>
    </source>
</reference>
<reference evidence="1" key="1">
    <citation type="submission" date="2013-04" db="EMBL/GenBank/DDBJ databases">
        <authorList>
            <person name="Qu J."/>
            <person name="Murali S.C."/>
            <person name="Bandaranaike D."/>
            <person name="Bellair M."/>
            <person name="Blankenburg K."/>
            <person name="Chao H."/>
            <person name="Dinh H."/>
            <person name="Doddapaneni H."/>
            <person name="Downs B."/>
            <person name="Dugan-Rocha S."/>
            <person name="Elkadiri S."/>
            <person name="Gnanaolivu R.D."/>
            <person name="Hernandez B."/>
            <person name="Javaid M."/>
            <person name="Jayaseelan J.C."/>
            <person name="Lee S."/>
            <person name="Li M."/>
            <person name="Ming W."/>
            <person name="Munidasa M."/>
            <person name="Muniz J."/>
            <person name="Nguyen L."/>
            <person name="Ongeri F."/>
            <person name="Osuji N."/>
            <person name="Pu L.-L."/>
            <person name="Puazo M."/>
            <person name="Qu C."/>
            <person name="Quiroz J."/>
            <person name="Raj R."/>
            <person name="Weissenberger G."/>
            <person name="Xin Y."/>
            <person name="Zou X."/>
            <person name="Han Y."/>
            <person name="Richards S."/>
            <person name="Worley K."/>
            <person name="Muzny D."/>
            <person name="Gibbs R."/>
        </authorList>
    </citation>
    <scope>NUCLEOTIDE SEQUENCE</scope>
    <source>
        <strain evidence="1">Sampled in the wild</strain>
    </source>
</reference>
<dbReference type="OrthoDB" id="10034833at2759"/>
<evidence type="ECO:0000313" key="2">
    <source>
        <dbReference type="Proteomes" id="UP000792457"/>
    </source>
</evidence>
<dbReference type="InterPro" id="IPR001370">
    <property type="entry name" value="BIR_rpt"/>
</dbReference>
<keyword evidence="2" id="KW-1185">Reference proteome</keyword>
<dbReference type="Pfam" id="PF00653">
    <property type="entry name" value="BIR"/>
    <property type="match status" value="1"/>
</dbReference>
<protein>
    <submittedName>
        <fullName evidence="1">Uncharacterized protein</fullName>
    </submittedName>
</protein>
<dbReference type="SUPFAM" id="SSF54001">
    <property type="entry name" value="Cysteine proteinases"/>
    <property type="match status" value="1"/>
</dbReference>
<dbReference type="SUPFAM" id="SSF57924">
    <property type="entry name" value="Inhibitor of apoptosis (IAP) repeat"/>
    <property type="match status" value="1"/>
</dbReference>
<sequence length="226" mass="25564">MVDSGFVYSGFRDTVVCYVCGADVGEWSHGASPHVEHLRENPLCAINVLWKRNMDTRQLTNALSSNAHTSPLFRGVYPADKLPKSFNYPASFVVNTDPSTKGGTHWIAVYMDENGRGDYFDSYGITPFIREHINFMNRVCASWKWNKVKLQGWGSTVCGNYAAVFIFHRSKGHSMKKFLSSFDNSNSVNNDSKFMKIYDEIFTCCSIWEHNNSSCFQTCRGSRAAV</sequence>
<dbReference type="Gene3D" id="1.10.1170.10">
    <property type="entry name" value="Inhibitor Of Apoptosis Protein (2mihbC-IAP-1), Chain A"/>
    <property type="match status" value="1"/>
</dbReference>
<proteinExistence type="predicted"/>
<organism evidence="1 2">
    <name type="scientific">Ladona fulva</name>
    <name type="common">Scarce chaser dragonfly</name>
    <name type="synonym">Libellula fulva</name>
    <dbReference type="NCBI Taxonomy" id="123851"/>
    <lineage>
        <taxon>Eukaryota</taxon>
        <taxon>Metazoa</taxon>
        <taxon>Ecdysozoa</taxon>
        <taxon>Arthropoda</taxon>
        <taxon>Hexapoda</taxon>
        <taxon>Insecta</taxon>
        <taxon>Pterygota</taxon>
        <taxon>Palaeoptera</taxon>
        <taxon>Odonata</taxon>
        <taxon>Epiprocta</taxon>
        <taxon>Anisoptera</taxon>
        <taxon>Libelluloidea</taxon>
        <taxon>Libellulidae</taxon>
        <taxon>Ladona</taxon>
    </lineage>
</organism>
<dbReference type="AlphaFoldDB" id="A0A8K0P7U5"/>
<dbReference type="PROSITE" id="PS50143">
    <property type="entry name" value="BIR_REPEAT_2"/>
    <property type="match status" value="1"/>
</dbReference>
<dbReference type="InterPro" id="IPR038765">
    <property type="entry name" value="Papain-like_cys_pep_sf"/>
</dbReference>
<dbReference type="Proteomes" id="UP000792457">
    <property type="component" value="Unassembled WGS sequence"/>
</dbReference>
<accession>A0A8K0P7U5</accession>
<dbReference type="Gene3D" id="3.40.395.10">
    <property type="entry name" value="Adenoviral Proteinase, Chain A"/>
    <property type="match status" value="1"/>
</dbReference>